<evidence type="ECO:0000313" key="2">
    <source>
        <dbReference type="EMBL" id="GAA3603922.1"/>
    </source>
</evidence>
<comment type="caution">
    <text evidence="2">The sequence shown here is derived from an EMBL/GenBank/DDBJ whole genome shotgun (WGS) entry which is preliminary data.</text>
</comment>
<evidence type="ECO:0000313" key="3">
    <source>
        <dbReference type="Proteomes" id="UP001501490"/>
    </source>
</evidence>
<protein>
    <submittedName>
        <fullName evidence="2">Uncharacterized protein</fullName>
    </submittedName>
</protein>
<sequence>MPRVASHGLVVCGSRRNSGHAPEVGLAVTRSTGRSIRARSRAVGSAEPQHISHTLILAAVPPAVEASPPPLPSWPGYVAIARLPHQVAAAIPLPGETPRAGDSAAGLTDRNTRGMLHQRLDPGSQSSSRNRVTKLAWNRFPKPAPTAYDQTLQVQDD</sequence>
<proteinExistence type="predicted"/>
<evidence type="ECO:0000256" key="1">
    <source>
        <dbReference type="SAM" id="MobiDB-lite"/>
    </source>
</evidence>
<dbReference type="Proteomes" id="UP001501490">
    <property type="component" value="Unassembled WGS sequence"/>
</dbReference>
<reference evidence="3" key="1">
    <citation type="journal article" date="2019" name="Int. J. Syst. Evol. Microbiol.">
        <title>The Global Catalogue of Microorganisms (GCM) 10K type strain sequencing project: providing services to taxonomists for standard genome sequencing and annotation.</title>
        <authorList>
            <consortium name="The Broad Institute Genomics Platform"/>
            <consortium name="The Broad Institute Genome Sequencing Center for Infectious Disease"/>
            <person name="Wu L."/>
            <person name="Ma J."/>
        </authorList>
    </citation>
    <scope>NUCLEOTIDE SEQUENCE [LARGE SCALE GENOMIC DNA]</scope>
    <source>
        <strain evidence="3">JCM 16929</strain>
    </source>
</reference>
<feature type="compositionally biased region" description="Polar residues" evidence="1">
    <location>
        <begin position="148"/>
        <end position="157"/>
    </location>
</feature>
<gene>
    <name evidence="2" type="ORF">GCM10022236_02070</name>
</gene>
<organism evidence="2 3">
    <name type="scientific">Microlunatus ginsengisoli</name>
    <dbReference type="NCBI Taxonomy" id="363863"/>
    <lineage>
        <taxon>Bacteria</taxon>
        <taxon>Bacillati</taxon>
        <taxon>Actinomycetota</taxon>
        <taxon>Actinomycetes</taxon>
        <taxon>Propionibacteriales</taxon>
        <taxon>Propionibacteriaceae</taxon>
        <taxon>Microlunatus</taxon>
    </lineage>
</organism>
<dbReference type="EMBL" id="BAABAB010000002">
    <property type="protein sequence ID" value="GAA3603922.1"/>
    <property type="molecule type" value="Genomic_DNA"/>
</dbReference>
<accession>A0ABP6ZC28</accession>
<feature type="region of interest" description="Disordered" evidence="1">
    <location>
        <begin position="93"/>
        <end position="157"/>
    </location>
</feature>
<keyword evidence="3" id="KW-1185">Reference proteome</keyword>
<name>A0ABP6ZC28_9ACTN</name>